<dbReference type="InterPro" id="IPR058348">
    <property type="entry name" value="DUF8035"/>
</dbReference>
<evidence type="ECO:0000313" key="4">
    <source>
        <dbReference type="EMBL" id="RKF65735.1"/>
    </source>
</evidence>
<feature type="compositionally biased region" description="Basic and acidic residues" evidence="2">
    <location>
        <begin position="448"/>
        <end position="523"/>
    </location>
</feature>
<organism evidence="4 5">
    <name type="scientific">Golovinomyces cichoracearum</name>
    <dbReference type="NCBI Taxonomy" id="62708"/>
    <lineage>
        <taxon>Eukaryota</taxon>
        <taxon>Fungi</taxon>
        <taxon>Dikarya</taxon>
        <taxon>Ascomycota</taxon>
        <taxon>Pezizomycotina</taxon>
        <taxon>Leotiomycetes</taxon>
        <taxon>Erysiphales</taxon>
        <taxon>Erysiphaceae</taxon>
        <taxon>Golovinomyces</taxon>
    </lineage>
</organism>
<feature type="compositionally biased region" description="Basic and acidic residues" evidence="2">
    <location>
        <begin position="136"/>
        <end position="145"/>
    </location>
</feature>
<dbReference type="EMBL" id="MCBR01011666">
    <property type="protein sequence ID" value="RKF65735.1"/>
    <property type="molecule type" value="Genomic_DNA"/>
</dbReference>
<feature type="compositionally biased region" description="Basic and acidic residues" evidence="2">
    <location>
        <begin position="81"/>
        <end position="96"/>
    </location>
</feature>
<feature type="compositionally biased region" description="Low complexity" evidence="2">
    <location>
        <begin position="232"/>
        <end position="249"/>
    </location>
</feature>
<reference evidence="4 5" key="1">
    <citation type="journal article" date="2018" name="BMC Genomics">
        <title>Comparative genome analyses reveal sequence features reflecting distinct modes of host-adaptation between dicot and monocot powdery mildew.</title>
        <authorList>
            <person name="Wu Y."/>
            <person name="Ma X."/>
            <person name="Pan Z."/>
            <person name="Kale S.D."/>
            <person name="Song Y."/>
            <person name="King H."/>
            <person name="Zhang Q."/>
            <person name="Presley C."/>
            <person name="Deng X."/>
            <person name="Wei C.I."/>
            <person name="Xiao S."/>
        </authorList>
    </citation>
    <scope>NUCLEOTIDE SEQUENCE [LARGE SCALE GENOMIC DNA]</scope>
    <source>
        <strain evidence="4">UCSC1</strain>
    </source>
</reference>
<feature type="coiled-coil region" evidence="1">
    <location>
        <begin position="388"/>
        <end position="417"/>
    </location>
</feature>
<evidence type="ECO:0000313" key="5">
    <source>
        <dbReference type="Proteomes" id="UP000285405"/>
    </source>
</evidence>
<proteinExistence type="predicted"/>
<dbReference type="OrthoDB" id="5428245at2759"/>
<protein>
    <recommendedName>
        <fullName evidence="3">DUF8035 domain-containing protein</fullName>
    </recommendedName>
</protein>
<comment type="caution">
    <text evidence="4">The sequence shown here is derived from an EMBL/GenBank/DDBJ whole genome shotgun (WGS) entry which is preliminary data.</text>
</comment>
<keyword evidence="1" id="KW-0175">Coiled coil</keyword>
<feature type="region of interest" description="Disordered" evidence="2">
    <location>
        <begin position="422"/>
        <end position="523"/>
    </location>
</feature>
<dbReference type="Pfam" id="PF26118">
    <property type="entry name" value="DUF8035"/>
    <property type="match status" value="1"/>
</dbReference>
<feature type="domain" description="DUF8035" evidence="3">
    <location>
        <begin position="253"/>
        <end position="305"/>
    </location>
</feature>
<evidence type="ECO:0000256" key="2">
    <source>
        <dbReference type="SAM" id="MobiDB-lite"/>
    </source>
</evidence>
<feature type="compositionally biased region" description="Basic and acidic residues" evidence="2">
    <location>
        <begin position="193"/>
        <end position="204"/>
    </location>
</feature>
<feature type="compositionally biased region" description="Basic and acidic residues" evidence="2">
    <location>
        <begin position="37"/>
        <end position="65"/>
    </location>
</feature>
<evidence type="ECO:0000259" key="3">
    <source>
        <dbReference type="Pfam" id="PF26118"/>
    </source>
</evidence>
<feature type="compositionally biased region" description="Basic residues" evidence="2">
    <location>
        <begin position="205"/>
        <end position="217"/>
    </location>
</feature>
<feature type="compositionally biased region" description="Basic and acidic residues" evidence="2">
    <location>
        <begin position="218"/>
        <end position="231"/>
    </location>
</feature>
<dbReference type="AlphaFoldDB" id="A0A420I7U6"/>
<name>A0A420I7U6_9PEZI</name>
<gene>
    <name evidence="4" type="ORF">GcC1_116022</name>
</gene>
<sequence>MYPVEMSQDQHRSSSHSRLQRHDDERFAQGYNRSRRRAEQELDPENERSKAHFRDRSMSRLKLREPSLASDHARYNGHQKVNSEKRRLSRERRIPQEYERKKQIFYSPSPPRRSEIRVRPKTLRRQSSLDIFDRKPSHRNEEIENRGPPIWYREPSHKSTIGRQPPYPDVSPPRRYTRDQYDSYQHNEPYVSDYEHPGINEEHHRGRHFSYSRRRLREKSGQGHGSDEGRRSSSLSSYRSSTSKSSVRSEYPKKGKTKIPVKLIHRKAIIDLGYPFEENEKTITIFKALGRGNIEDLIELSERYEAVERVKFQEKDGYTDVYSANYSSNHHDQDFRNPNVHAGSLPLQVPAPPINNGTSSIAPQIFVTHPTKLNENSQEGISQKYKDESSIDAEIKALQAEKEVLRAQRLADNLELESQGITVSREERSHDGYHREFTVVRRDKKGHNHDSKSHNYDHKSHNRDNKIHNHDNKSHNYDHKSHNRDNKTHDHDNKSHNYDQNSHSHDQKSRYRSDDSRSHDEKY</sequence>
<accession>A0A420I7U6</accession>
<feature type="compositionally biased region" description="Basic and acidic residues" evidence="2">
    <location>
        <begin position="424"/>
        <end position="441"/>
    </location>
</feature>
<feature type="region of interest" description="Disordered" evidence="2">
    <location>
        <begin position="1"/>
        <end position="96"/>
    </location>
</feature>
<feature type="region of interest" description="Disordered" evidence="2">
    <location>
        <begin position="136"/>
        <end position="256"/>
    </location>
</feature>
<dbReference type="Proteomes" id="UP000285405">
    <property type="component" value="Unassembled WGS sequence"/>
</dbReference>
<evidence type="ECO:0000256" key="1">
    <source>
        <dbReference type="SAM" id="Coils"/>
    </source>
</evidence>